<protein>
    <submittedName>
        <fullName evidence="1">Uncharacterized protein</fullName>
    </submittedName>
</protein>
<dbReference type="EMBL" id="CP001699">
    <property type="protein sequence ID" value="ACU63805.1"/>
    <property type="molecule type" value="Genomic_DNA"/>
</dbReference>
<evidence type="ECO:0000313" key="2">
    <source>
        <dbReference type="Proteomes" id="UP000002215"/>
    </source>
</evidence>
<organism evidence="1 2">
    <name type="scientific">Chitinophaga pinensis (strain ATCC 43595 / DSM 2588 / LMG 13176 / NBRC 15968 / NCIMB 11800 / UQM 2034)</name>
    <dbReference type="NCBI Taxonomy" id="485918"/>
    <lineage>
        <taxon>Bacteria</taxon>
        <taxon>Pseudomonadati</taxon>
        <taxon>Bacteroidota</taxon>
        <taxon>Chitinophagia</taxon>
        <taxon>Chitinophagales</taxon>
        <taxon>Chitinophagaceae</taxon>
        <taxon>Chitinophaga</taxon>
    </lineage>
</organism>
<dbReference type="OrthoDB" id="677432at2"/>
<dbReference type="Proteomes" id="UP000002215">
    <property type="component" value="Chromosome"/>
</dbReference>
<name>A0A979GAU3_CHIPD</name>
<accession>A0A979GAU3</accession>
<gene>
    <name evidence="1" type="ordered locus">Cpin_6401</name>
</gene>
<dbReference type="KEGG" id="cpi:Cpin_6401"/>
<reference evidence="1 2" key="2">
    <citation type="journal article" date="2010" name="Stand. Genomic Sci.">
        <title>Complete genome sequence of Chitinophaga pinensis type strain (UQM 2034).</title>
        <authorList>
            <person name="Glavina Del Rio T."/>
            <person name="Abt B."/>
            <person name="Spring S."/>
            <person name="Lapidus A."/>
            <person name="Nolan M."/>
            <person name="Tice H."/>
            <person name="Copeland A."/>
            <person name="Cheng J.F."/>
            <person name="Chen F."/>
            <person name="Bruce D."/>
            <person name="Goodwin L."/>
            <person name="Pitluck S."/>
            <person name="Ivanova N."/>
            <person name="Mavromatis K."/>
            <person name="Mikhailova N."/>
            <person name="Pati A."/>
            <person name="Chen A."/>
            <person name="Palaniappan K."/>
            <person name="Land M."/>
            <person name="Hauser L."/>
            <person name="Chang Y.J."/>
            <person name="Jeffries C.D."/>
            <person name="Chain P."/>
            <person name="Saunders E."/>
            <person name="Detter J.C."/>
            <person name="Brettin T."/>
            <person name="Rohde M."/>
            <person name="Goker M."/>
            <person name="Bristow J."/>
            <person name="Eisen J.A."/>
            <person name="Markowitz V."/>
            <person name="Hugenholtz P."/>
            <person name="Kyrpides N.C."/>
            <person name="Klenk H.P."/>
            <person name="Lucas S."/>
        </authorList>
    </citation>
    <scope>NUCLEOTIDE SEQUENCE [LARGE SCALE GENOMIC DNA]</scope>
    <source>
        <strain evidence="2">ATCC 43595 / DSM 2588 / LMG 13176 / NBRC 15968 / NCIMB 11800 / UQM 2034</strain>
    </source>
</reference>
<proteinExistence type="predicted"/>
<dbReference type="RefSeq" id="WP_012793969.1">
    <property type="nucleotide sequence ID" value="NC_013132.1"/>
</dbReference>
<reference evidence="2" key="1">
    <citation type="submission" date="2009-08" db="EMBL/GenBank/DDBJ databases">
        <title>The complete genome of Chitinophaga pinensis DSM 2588.</title>
        <authorList>
            <consortium name="US DOE Joint Genome Institute (JGI-PGF)"/>
            <person name="Lucas S."/>
            <person name="Copeland A."/>
            <person name="Lapidus A."/>
            <person name="Glavina del Rio T."/>
            <person name="Dalin E."/>
            <person name="Tice H."/>
            <person name="Bruce D."/>
            <person name="Goodwin L."/>
            <person name="Pitluck S."/>
            <person name="Kyrpides N."/>
            <person name="Mavromatis K."/>
            <person name="Ivanova N."/>
            <person name="Mikhailova N."/>
            <person name="Sims D."/>
            <person name="Meinche L."/>
            <person name="Brettin T."/>
            <person name="Detter J.C."/>
            <person name="Han C."/>
            <person name="Larimer F."/>
            <person name="Land M."/>
            <person name="Hauser L."/>
            <person name="Markowitz V."/>
            <person name="Cheng J.-F."/>
            <person name="Hugenholtz P."/>
            <person name="Woyke T."/>
            <person name="Wu D."/>
            <person name="Spring S."/>
            <person name="Klenk H.-P."/>
            <person name="Eisen J.A."/>
        </authorList>
    </citation>
    <scope>NUCLEOTIDE SEQUENCE [LARGE SCALE GENOMIC DNA]</scope>
    <source>
        <strain evidence="2">ATCC 43595 / DSM 2588 / LMG 13176 / NBRC 15968 / NCIMB 11800 / UQM 2034</strain>
    </source>
</reference>
<evidence type="ECO:0000313" key="1">
    <source>
        <dbReference type="EMBL" id="ACU63805.1"/>
    </source>
</evidence>
<dbReference type="AlphaFoldDB" id="A0A979GAU3"/>
<sequence>MDAVFENKNALVKGKDVVTDNKRAVKGSANVIMEMKKQQMLALFEASGDYFWKTSREIAAETQIPLDDVVSILAASCDFVESRSKRKKGDLVFTSRKVYEKKTPYWRLFLGILADRID</sequence>